<dbReference type="Pfam" id="PF00158">
    <property type="entry name" value="Sigma54_activat"/>
    <property type="match status" value="1"/>
</dbReference>
<dbReference type="Gene3D" id="1.10.10.60">
    <property type="entry name" value="Homeodomain-like"/>
    <property type="match status" value="1"/>
</dbReference>
<dbReference type="EMBL" id="CP036275">
    <property type="protein sequence ID" value="QDU36370.1"/>
    <property type="molecule type" value="Genomic_DNA"/>
</dbReference>
<organism evidence="6 7">
    <name type="scientific">Maioricimonas rarisocia</name>
    <dbReference type="NCBI Taxonomy" id="2528026"/>
    <lineage>
        <taxon>Bacteria</taxon>
        <taxon>Pseudomonadati</taxon>
        <taxon>Planctomycetota</taxon>
        <taxon>Planctomycetia</taxon>
        <taxon>Planctomycetales</taxon>
        <taxon>Planctomycetaceae</taxon>
        <taxon>Maioricimonas</taxon>
    </lineage>
</organism>
<dbReference type="InterPro" id="IPR058031">
    <property type="entry name" value="AAA_lid_NorR"/>
</dbReference>
<dbReference type="InterPro" id="IPR027417">
    <property type="entry name" value="P-loop_NTPase"/>
</dbReference>
<dbReference type="SUPFAM" id="SSF52172">
    <property type="entry name" value="CheY-like"/>
    <property type="match status" value="1"/>
</dbReference>
<evidence type="ECO:0000256" key="3">
    <source>
        <dbReference type="PROSITE-ProRule" id="PRU00169"/>
    </source>
</evidence>
<dbReference type="Pfam" id="PF25601">
    <property type="entry name" value="AAA_lid_14"/>
    <property type="match status" value="1"/>
</dbReference>
<dbReference type="SMART" id="SM00382">
    <property type="entry name" value="AAA"/>
    <property type="match status" value="1"/>
</dbReference>
<dbReference type="Gene3D" id="1.10.8.60">
    <property type="match status" value="1"/>
</dbReference>
<dbReference type="GO" id="GO:0006355">
    <property type="term" value="P:regulation of DNA-templated transcription"/>
    <property type="evidence" value="ECO:0007669"/>
    <property type="project" value="InterPro"/>
</dbReference>
<feature type="domain" description="Sigma-54 factor interaction" evidence="4">
    <location>
        <begin position="153"/>
        <end position="377"/>
    </location>
</feature>
<dbReference type="InterPro" id="IPR025662">
    <property type="entry name" value="Sigma_54_int_dom_ATP-bd_1"/>
</dbReference>
<dbReference type="RefSeq" id="WP_145373172.1">
    <property type="nucleotide sequence ID" value="NZ_CP036275.1"/>
</dbReference>
<protein>
    <submittedName>
        <fullName evidence="6">Transcriptional regulatory protein ZraR</fullName>
    </submittedName>
</protein>
<keyword evidence="2" id="KW-0067">ATP-binding</keyword>
<dbReference type="PROSITE" id="PS50045">
    <property type="entry name" value="SIGMA54_INTERACT_4"/>
    <property type="match status" value="1"/>
</dbReference>
<dbReference type="KEGG" id="mri:Mal4_06550"/>
<feature type="domain" description="Response regulatory" evidence="5">
    <location>
        <begin position="14"/>
        <end position="128"/>
    </location>
</feature>
<gene>
    <name evidence="6" type="primary">zraR_6</name>
    <name evidence="6" type="ORF">Mal4_06550</name>
</gene>
<dbReference type="InterPro" id="IPR011006">
    <property type="entry name" value="CheY-like_superfamily"/>
</dbReference>
<dbReference type="SUPFAM" id="SSF46689">
    <property type="entry name" value="Homeodomain-like"/>
    <property type="match status" value="1"/>
</dbReference>
<dbReference type="OrthoDB" id="9807827at2"/>
<dbReference type="Gene3D" id="3.40.50.300">
    <property type="entry name" value="P-loop containing nucleotide triphosphate hydrolases"/>
    <property type="match status" value="1"/>
</dbReference>
<dbReference type="PANTHER" id="PTHR32071">
    <property type="entry name" value="TRANSCRIPTIONAL REGULATORY PROTEIN"/>
    <property type="match status" value="1"/>
</dbReference>
<dbReference type="SUPFAM" id="SSF52540">
    <property type="entry name" value="P-loop containing nucleoside triphosphate hydrolases"/>
    <property type="match status" value="1"/>
</dbReference>
<name>A0A517Z1L2_9PLAN</name>
<evidence type="ECO:0000313" key="7">
    <source>
        <dbReference type="Proteomes" id="UP000320496"/>
    </source>
</evidence>
<dbReference type="InterPro" id="IPR003593">
    <property type="entry name" value="AAA+_ATPase"/>
</dbReference>
<dbReference type="GO" id="GO:0005524">
    <property type="term" value="F:ATP binding"/>
    <property type="evidence" value="ECO:0007669"/>
    <property type="project" value="UniProtKB-KW"/>
</dbReference>
<dbReference type="Proteomes" id="UP000320496">
    <property type="component" value="Chromosome"/>
</dbReference>
<evidence type="ECO:0000256" key="2">
    <source>
        <dbReference type="ARBA" id="ARBA00022840"/>
    </source>
</evidence>
<dbReference type="AlphaFoldDB" id="A0A517Z1L2"/>
<reference evidence="6 7" key="1">
    <citation type="submission" date="2019-02" db="EMBL/GenBank/DDBJ databases">
        <title>Deep-cultivation of Planctomycetes and their phenomic and genomic characterization uncovers novel biology.</title>
        <authorList>
            <person name="Wiegand S."/>
            <person name="Jogler M."/>
            <person name="Boedeker C."/>
            <person name="Pinto D."/>
            <person name="Vollmers J."/>
            <person name="Rivas-Marin E."/>
            <person name="Kohn T."/>
            <person name="Peeters S.H."/>
            <person name="Heuer A."/>
            <person name="Rast P."/>
            <person name="Oberbeckmann S."/>
            <person name="Bunk B."/>
            <person name="Jeske O."/>
            <person name="Meyerdierks A."/>
            <person name="Storesund J.E."/>
            <person name="Kallscheuer N."/>
            <person name="Luecker S."/>
            <person name="Lage O.M."/>
            <person name="Pohl T."/>
            <person name="Merkel B.J."/>
            <person name="Hornburger P."/>
            <person name="Mueller R.-W."/>
            <person name="Bruemmer F."/>
            <person name="Labrenz M."/>
            <person name="Spormann A.M."/>
            <person name="Op den Camp H."/>
            <person name="Overmann J."/>
            <person name="Amann R."/>
            <person name="Jetten M.S.M."/>
            <person name="Mascher T."/>
            <person name="Medema M.H."/>
            <person name="Devos D.P."/>
            <person name="Kaster A.-K."/>
            <person name="Ovreas L."/>
            <person name="Rohde M."/>
            <person name="Galperin M.Y."/>
            <person name="Jogler C."/>
        </authorList>
    </citation>
    <scope>NUCLEOTIDE SEQUENCE [LARGE SCALE GENOMIC DNA]</scope>
    <source>
        <strain evidence="6 7">Mal4</strain>
    </source>
</reference>
<evidence type="ECO:0000256" key="1">
    <source>
        <dbReference type="ARBA" id="ARBA00022741"/>
    </source>
</evidence>
<keyword evidence="1" id="KW-0547">Nucleotide-binding</keyword>
<sequence>MPASDSRTSSLPRSVLIVEDENVIRSTLAEFLASEGYVVEGVGTVAEALALAHQQEFQVAVCDVQLPDGDGINLLRRLQQIKPDTFVLIITAYATVETAVEAFKAGAFDYLVKPVIFDDLAHKLQRVFEYRQLFFENQCLRRELSQPQQFDQIIGSSKPIKDLQLTIAKIAAAHSNVLLVGETGTGKELFARAIHSTGPMQDEQFLAVNCGTRPIELLESELFGSETGGNSQPGILRTAGQGTVFLDEIAQLPMGTQTKLLRAIEYQESMPAGGSQTYSVQARIIASTSQDLMRLVGDGTFQEDLFYRLDGVKIRIPPLRERLDDIPELVDAFIARHSRAMRKRVTGATSETIRLLMSAQWKGNVRQLDNAIERAVIMCDGDTIESHDLPPDLLGLGQPLPDTDDLRSALRHYERLHISRVLRQWPDKREAAKRLRLGLSSLYRKIEELDIET</sequence>
<accession>A0A517Z1L2</accession>
<dbReference type="InterPro" id="IPR009057">
    <property type="entry name" value="Homeodomain-like_sf"/>
</dbReference>
<evidence type="ECO:0000259" key="4">
    <source>
        <dbReference type="PROSITE" id="PS50045"/>
    </source>
</evidence>
<proteinExistence type="predicted"/>
<dbReference type="InterPro" id="IPR002078">
    <property type="entry name" value="Sigma_54_int"/>
</dbReference>
<evidence type="ECO:0000313" key="6">
    <source>
        <dbReference type="EMBL" id="QDU36370.1"/>
    </source>
</evidence>
<dbReference type="PROSITE" id="PS50110">
    <property type="entry name" value="RESPONSE_REGULATORY"/>
    <property type="match status" value="1"/>
</dbReference>
<keyword evidence="3" id="KW-0597">Phosphoprotein</keyword>
<dbReference type="GO" id="GO:0000160">
    <property type="term" value="P:phosphorelay signal transduction system"/>
    <property type="evidence" value="ECO:0007669"/>
    <property type="project" value="InterPro"/>
</dbReference>
<dbReference type="Pfam" id="PF00072">
    <property type="entry name" value="Response_reg"/>
    <property type="match status" value="1"/>
</dbReference>
<evidence type="ECO:0000259" key="5">
    <source>
        <dbReference type="PROSITE" id="PS50110"/>
    </source>
</evidence>
<dbReference type="Gene3D" id="3.40.50.2300">
    <property type="match status" value="1"/>
</dbReference>
<dbReference type="PANTHER" id="PTHR32071:SF122">
    <property type="entry name" value="SIGMA FACTOR"/>
    <property type="match status" value="1"/>
</dbReference>
<dbReference type="CDD" id="cd00009">
    <property type="entry name" value="AAA"/>
    <property type="match status" value="1"/>
</dbReference>
<keyword evidence="7" id="KW-1185">Reference proteome</keyword>
<dbReference type="InterPro" id="IPR001789">
    <property type="entry name" value="Sig_transdc_resp-reg_receiver"/>
</dbReference>
<dbReference type="PROSITE" id="PS00675">
    <property type="entry name" value="SIGMA54_INTERACT_1"/>
    <property type="match status" value="1"/>
</dbReference>
<dbReference type="SMART" id="SM00448">
    <property type="entry name" value="REC"/>
    <property type="match status" value="1"/>
</dbReference>
<feature type="modified residue" description="4-aspartylphosphate" evidence="3">
    <location>
        <position position="63"/>
    </location>
</feature>